<comment type="caution">
    <text evidence="2">The sequence shown here is derived from an EMBL/GenBank/DDBJ whole genome shotgun (WGS) entry which is preliminary data.</text>
</comment>
<evidence type="ECO:0000313" key="2">
    <source>
        <dbReference type="EMBL" id="RAP75835.1"/>
    </source>
</evidence>
<sequence>MLERIQQWKNLPEQSFRVIAFGSSNTEVSWSGKHNWVEWLNLNLKTHIGRHVSVINQGISGDTTKNLLERIDRDVFSFHPSVVIVTIGGNDTFQGFSRQQYGDNLRQICTLIRSNNALPVLQTYYCPMYSLGAADFQDTFESFMEVNRLLSKELDLPLIDQYRLFEPFYRKQPEEYAKLMHDWVHVNHIGNVIMGMQASRSFGLPDLIIPEDIKQETLALADQMKACHDQ</sequence>
<feature type="domain" description="SGNH hydrolase-type esterase" evidence="1">
    <location>
        <begin position="20"/>
        <end position="191"/>
    </location>
</feature>
<dbReference type="AlphaFoldDB" id="A0A328U4K0"/>
<proteinExistence type="predicted"/>
<dbReference type="SUPFAM" id="SSF52266">
    <property type="entry name" value="SGNH hydrolase"/>
    <property type="match status" value="1"/>
</dbReference>
<dbReference type="EMBL" id="QLUW01000002">
    <property type="protein sequence ID" value="RAP75835.1"/>
    <property type="molecule type" value="Genomic_DNA"/>
</dbReference>
<accession>A0A328U4K0</accession>
<dbReference type="InterPro" id="IPR013830">
    <property type="entry name" value="SGNH_hydro"/>
</dbReference>
<organism evidence="2 3">
    <name type="scientific">Paenibacillus montanisoli</name>
    <dbReference type="NCBI Taxonomy" id="2081970"/>
    <lineage>
        <taxon>Bacteria</taxon>
        <taxon>Bacillati</taxon>
        <taxon>Bacillota</taxon>
        <taxon>Bacilli</taxon>
        <taxon>Bacillales</taxon>
        <taxon>Paenibacillaceae</taxon>
        <taxon>Paenibacillus</taxon>
    </lineage>
</organism>
<name>A0A328U4K0_9BACL</name>
<reference evidence="2 3" key="1">
    <citation type="submission" date="2018-06" db="EMBL/GenBank/DDBJ databases">
        <title>Paenibacillus montanisoli sp. nov., isolated from mountain area soil.</title>
        <authorList>
            <person name="Wu M."/>
        </authorList>
    </citation>
    <scope>NUCLEOTIDE SEQUENCE [LARGE SCALE GENOMIC DNA]</scope>
    <source>
        <strain evidence="2 3">RA17</strain>
    </source>
</reference>
<dbReference type="Gene3D" id="3.40.50.1110">
    <property type="entry name" value="SGNH hydrolase"/>
    <property type="match status" value="1"/>
</dbReference>
<dbReference type="PANTHER" id="PTHR30383">
    <property type="entry name" value="THIOESTERASE 1/PROTEASE 1/LYSOPHOSPHOLIPASE L1"/>
    <property type="match status" value="1"/>
</dbReference>
<evidence type="ECO:0000259" key="1">
    <source>
        <dbReference type="Pfam" id="PF13472"/>
    </source>
</evidence>
<dbReference type="Pfam" id="PF13472">
    <property type="entry name" value="Lipase_GDSL_2"/>
    <property type="match status" value="1"/>
</dbReference>
<dbReference type="InterPro" id="IPR036514">
    <property type="entry name" value="SGNH_hydro_sf"/>
</dbReference>
<dbReference type="Proteomes" id="UP000249260">
    <property type="component" value="Unassembled WGS sequence"/>
</dbReference>
<keyword evidence="3" id="KW-1185">Reference proteome</keyword>
<dbReference type="InterPro" id="IPR051532">
    <property type="entry name" value="Ester_Hydrolysis_Enzymes"/>
</dbReference>
<protein>
    <recommendedName>
        <fullName evidence="1">SGNH hydrolase-type esterase domain-containing protein</fullName>
    </recommendedName>
</protein>
<gene>
    <name evidence="2" type="ORF">DL346_10370</name>
</gene>
<dbReference type="OrthoDB" id="9777593at2"/>
<dbReference type="PANTHER" id="PTHR30383:SF5">
    <property type="entry name" value="SGNH HYDROLASE-TYPE ESTERASE DOMAIN-CONTAINING PROTEIN"/>
    <property type="match status" value="1"/>
</dbReference>
<evidence type="ECO:0000313" key="3">
    <source>
        <dbReference type="Proteomes" id="UP000249260"/>
    </source>
</evidence>
<dbReference type="RefSeq" id="WP_112882060.1">
    <property type="nucleotide sequence ID" value="NZ_QLUW01000002.1"/>
</dbReference>
<dbReference type="GO" id="GO:0004622">
    <property type="term" value="F:phosphatidylcholine lysophospholipase activity"/>
    <property type="evidence" value="ECO:0007669"/>
    <property type="project" value="TreeGrafter"/>
</dbReference>